<dbReference type="PANTHER" id="PTHR24223:SF443">
    <property type="entry name" value="MULTIDRUG-RESISTANCE LIKE PROTEIN 1, ISOFORM I"/>
    <property type="match status" value="1"/>
</dbReference>
<evidence type="ECO:0000313" key="12">
    <source>
        <dbReference type="EMBL" id="CAH1780874.1"/>
    </source>
</evidence>
<dbReference type="GO" id="GO:0005524">
    <property type="term" value="F:ATP binding"/>
    <property type="evidence" value="ECO:0007669"/>
    <property type="project" value="UniProtKB-KW"/>
</dbReference>
<feature type="transmembrane region" description="Helical" evidence="11">
    <location>
        <begin position="261"/>
        <end position="280"/>
    </location>
</feature>
<feature type="transmembrane region" description="Helical" evidence="11">
    <location>
        <begin position="16"/>
        <end position="35"/>
    </location>
</feature>
<dbReference type="CDD" id="cd18595">
    <property type="entry name" value="ABC_6TM_MRP1_2_3_6_D1_like"/>
    <property type="match status" value="1"/>
</dbReference>
<dbReference type="Gene3D" id="3.40.50.300">
    <property type="entry name" value="P-loop containing nucleotide triphosphate hydrolases"/>
    <property type="match status" value="1"/>
</dbReference>
<evidence type="ECO:0000256" key="5">
    <source>
        <dbReference type="ARBA" id="ARBA00022737"/>
    </source>
</evidence>
<dbReference type="OrthoDB" id="6500128at2759"/>
<evidence type="ECO:0000313" key="13">
    <source>
        <dbReference type="Proteomes" id="UP000749559"/>
    </source>
</evidence>
<evidence type="ECO:0000256" key="4">
    <source>
        <dbReference type="ARBA" id="ARBA00022692"/>
    </source>
</evidence>
<keyword evidence="3" id="KW-0926">Vacuole</keyword>
<dbReference type="InterPro" id="IPR003439">
    <property type="entry name" value="ABC_transporter-like_ATP-bd"/>
</dbReference>
<feature type="transmembrane region" description="Helical" evidence="11">
    <location>
        <begin position="47"/>
        <end position="67"/>
    </location>
</feature>
<dbReference type="SMART" id="SM00382">
    <property type="entry name" value="AAA"/>
    <property type="match status" value="1"/>
</dbReference>
<comment type="caution">
    <text evidence="12">The sequence shown here is derived from an EMBL/GenBank/DDBJ whole genome shotgun (WGS) entry which is preliminary data.</text>
</comment>
<keyword evidence="5" id="KW-0677">Repeat</keyword>
<dbReference type="PROSITE" id="PS00211">
    <property type="entry name" value="ABC_TRANSPORTER_1"/>
    <property type="match status" value="1"/>
</dbReference>
<dbReference type="FunFam" id="3.40.50.300:FF:000293">
    <property type="entry name" value="ATP binding cassette subfamily C member 1"/>
    <property type="match status" value="1"/>
</dbReference>
<keyword evidence="13" id="KW-1185">Reference proteome</keyword>
<feature type="region of interest" description="Disordered" evidence="10">
    <location>
        <begin position="773"/>
        <end position="801"/>
    </location>
</feature>
<dbReference type="Pfam" id="PF00664">
    <property type="entry name" value="ABC_membrane"/>
    <property type="match status" value="1"/>
</dbReference>
<dbReference type="InterPro" id="IPR036640">
    <property type="entry name" value="ABC1_TM_sf"/>
</dbReference>
<dbReference type="CDD" id="cd03250">
    <property type="entry name" value="ABCC_MRP_domain1"/>
    <property type="match status" value="1"/>
</dbReference>
<keyword evidence="8 11" id="KW-1133">Transmembrane helix</keyword>
<accession>A0A8J1UF01</accession>
<dbReference type="PANTHER" id="PTHR24223">
    <property type="entry name" value="ATP-BINDING CASSETTE SUB-FAMILY C"/>
    <property type="match status" value="1"/>
</dbReference>
<protein>
    <submittedName>
        <fullName evidence="12">Uncharacterized protein</fullName>
    </submittedName>
</protein>
<evidence type="ECO:0000256" key="2">
    <source>
        <dbReference type="ARBA" id="ARBA00022448"/>
    </source>
</evidence>
<keyword evidence="4 11" id="KW-0812">Transmembrane</keyword>
<reference evidence="12" key="1">
    <citation type="submission" date="2022-03" db="EMBL/GenBank/DDBJ databases">
        <authorList>
            <person name="Martin C."/>
        </authorList>
    </citation>
    <scope>NUCLEOTIDE SEQUENCE</scope>
</reference>
<keyword evidence="6" id="KW-0547">Nucleotide-binding</keyword>
<dbReference type="PROSITE" id="PS50929">
    <property type="entry name" value="ABC_TM1F"/>
    <property type="match status" value="1"/>
</dbReference>
<dbReference type="FunFam" id="1.20.1560.10:FF:000020">
    <property type="entry name" value="ABC metal ion transporter"/>
    <property type="match status" value="1"/>
</dbReference>
<dbReference type="GO" id="GO:0005774">
    <property type="term" value="C:vacuolar membrane"/>
    <property type="evidence" value="ECO:0007669"/>
    <property type="project" value="UniProtKB-SubCell"/>
</dbReference>
<keyword evidence="9 11" id="KW-0472">Membrane</keyword>
<dbReference type="InterPro" id="IPR003593">
    <property type="entry name" value="AAA+_ATPase"/>
</dbReference>
<comment type="subcellular location">
    <subcellularLocation>
        <location evidence="1">Vacuole membrane</location>
        <topology evidence="1">Multi-pass membrane protein</topology>
    </subcellularLocation>
</comment>
<dbReference type="AlphaFoldDB" id="A0A8J1UF01"/>
<feature type="transmembrane region" description="Helical" evidence="11">
    <location>
        <begin position="365"/>
        <end position="383"/>
    </location>
</feature>
<name>A0A8J1UF01_OWEFU</name>
<dbReference type="InterPro" id="IPR027417">
    <property type="entry name" value="P-loop_NTPase"/>
</dbReference>
<dbReference type="GO" id="GO:0000323">
    <property type="term" value="C:lytic vacuole"/>
    <property type="evidence" value="ECO:0007669"/>
    <property type="project" value="UniProtKB-ARBA"/>
</dbReference>
<evidence type="ECO:0000256" key="6">
    <source>
        <dbReference type="ARBA" id="ARBA00022741"/>
    </source>
</evidence>
<evidence type="ECO:0000256" key="11">
    <source>
        <dbReference type="SAM" id="Phobius"/>
    </source>
</evidence>
<dbReference type="GO" id="GO:0016887">
    <property type="term" value="F:ATP hydrolysis activity"/>
    <property type="evidence" value="ECO:0007669"/>
    <property type="project" value="InterPro"/>
</dbReference>
<keyword evidence="7" id="KW-0067">ATP-binding</keyword>
<dbReference type="Proteomes" id="UP000749559">
    <property type="component" value="Unassembled WGS sequence"/>
</dbReference>
<dbReference type="InterPro" id="IPR050173">
    <property type="entry name" value="ABC_transporter_C-like"/>
</dbReference>
<dbReference type="InterPro" id="IPR011527">
    <property type="entry name" value="ABC1_TM_dom"/>
</dbReference>
<evidence type="ECO:0000256" key="3">
    <source>
        <dbReference type="ARBA" id="ARBA00022554"/>
    </source>
</evidence>
<proteinExistence type="predicted"/>
<dbReference type="EMBL" id="CAIIXF020000004">
    <property type="protein sequence ID" value="CAH1780874.1"/>
    <property type="molecule type" value="Genomic_DNA"/>
</dbReference>
<evidence type="ECO:0000256" key="1">
    <source>
        <dbReference type="ARBA" id="ARBA00004128"/>
    </source>
</evidence>
<dbReference type="InterPro" id="IPR017871">
    <property type="entry name" value="ABC_transporter-like_CS"/>
</dbReference>
<evidence type="ECO:0000256" key="8">
    <source>
        <dbReference type="ARBA" id="ARBA00022989"/>
    </source>
</evidence>
<dbReference type="Gene3D" id="1.20.1560.10">
    <property type="entry name" value="ABC transporter type 1, transmembrane domain"/>
    <property type="match status" value="1"/>
</dbReference>
<evidence type="ECO:0000256" key="9">
    <source>
        <dbReference type="ARBA" id="ARBA00023136"/>
    </source>
</evidence>
<dbReference type="GO" id="GO:0140359">
    <property type="term" value="F:ABC-type transporter activity"/>
    <property type="evidence" value="ECO:0007669"/>
    <property type="project" value="InterPro"/>
</dbReference>
<evidence type="ECO:0000256" key="10">
    <source>
        <dbReference type="SAM" id="MobiDB-lite"/>
    </source>
</evidence>
<feature type="transmembrane region" description="Helical" evidence="11">
    <location>
        <begin position="216"/>
        <end position="241"/>
    </location>
</feature>
<feature type="transmembrane region" description="Helical" evidence="11">
    <location>
        <begin position="340"/>
        <end position="359"/>
    </location>
</feature>
<dbReference type="SUPFAM" id="SSF90123">
    <property type="entry name" value="ABC transporter transmembrane region"/>
    <property type="match status" value="1"/>
</dbReference>
<dbReference type="Pfam" id="PF00005">
    <property type="entry name" value="ABC_tran"/>
    <property type="match status" value="1"/>
</dbReference>
<dbReference type="PROSITE" id="PS50893">
    <property type="entry name" value="ABC_TRANSPORTER_2"/>
    <property type="match status" value="1"/>
</dbReference>
<keyword evidence="2" id="KW-0813">Transport</keyword>
<organism evidence="12 13">
    <name type="scientific">Owenia fusiformis</name>
    <name type="common">Polychaete worm</name>
    <dbReference type="NCBI Taxonomy" id="6347"/>
    <lineage>
        <taxon>Eukaryota</taxon>
        <taxon>Metazoa</taxon>
        <taxon>Spiralia</taxon>
        <taxon>Lophotrochozoa</taxon>
        <taxon>Annelida</taxon>
        <taxon>Polychaeta</taxon>
        <taxon>Sedentaria</taxon>
        <taxon>Canalipalpata</taxon>
        <taxon>Sabellida</taxon>
        <taxon>Oweniida</taxon>
        <taxon>Oweniidae</taxon>
        <taxon>Owenia</taxon>
    </lineage>
</organism>
<feature type="non-terminal residue" evidence="12">
    <location>
        <position position="1"/>
    </location>
</feature>
<dbReference type="SUPFAM" id="SSF52540">
    <property type="entry name" value="P-loop containing nucleoside triphosphate hydrolases"/>
    <property type="match status" value="1"/>
</dbReference>
<feature type="transmembrane region" description="Helical" evidence="11">
    <location>
        <begin position="442"/>
        <end position="472"/>
    </location>
</feature>
<sequence>MRREFLVGEHSSGTMFMFWFTNIIVSIVILRSKIIQFLEYADNTARLIFASIVCCLVFLEFALHLFADVNALRLPTSKRIREGKPLLGSTLDESITDKNRHNPCPELQASFLSRVSFWWMTGFIMLGFKGKLNDDALHSLRPCDETKQCMDAFLQGWKSQQKRAPATSFNKSPSYKPYSTYKYTAGNTEDDTAIVENGDITYPDCKAHTKVSVIKALWSAFGCYYSSIGIFELLNTIFTYIRPLVLDLLISFVQNRDPFVWKGYLYASLLFLLSIGRALVSQQHFLGKITTGMRVRSALTAAIYRKALKLSNNSRKKYSLGQIINLMAVDSQKISDVCNFLHNIWTAPLNVTICMVLLWKYLGAASLAGLAALTILVTVNALLASKTLKKYQVIQMKLKDMRLKLTNELLNGIKVIKLYAWEGAFMDRVLNVRQKEIVTIRIAAFIMAGSSITFFCAPLIFAVISFSVYVLLSASHLLNPQVAFVSLTLVNTLSRPMTVLPNAIGNFVQAYVSVCRIQAFLNDEELRDDVVSRSKDRQNAVSVEDGSFSWEQEENATLTNVTVGVKHGGLTMIVGKVGSGKSSLISAMLGEMDRKDGSVNVSKSTAYVPQEAWIRNDTLINNILFGKKISRETYDQIIDACALGPDLKALPAGDKTEIGEKGINLSGGQKQRLSIARAVAQDANIYLLDDPLSAVDSHVGKHIVEKLIGPNGLLKSKTRILVTHGVSYLHLADQIVVMKEGKVSEIGTYQQLLNHKGAFSEFLSNYVNEDTGEISSNSEENEVFEDVRKHISPLSEESGVR</sequence>
<evidence type="ECO:0000256" key="7">
    <source>
        <dbReference type="ARBA" id="ARBA00022840"/>
    </source>
</evidence>
<gene>
    <name evidence="12" type="ORF">OFUS_LOCUS7511</name>
</gene>